<gene>
    <name evidence="2" type="ORF">ACFPFM_16700</name>
</gene>
<evidence type="ECO:0000313" key="3">
    <source>
        <dbReference type="Proteomes" id="UP001595833"/>
    </source>
</evidence>
<feature type="domain" description="Aminoglycoside phosphotransferase" evidence="1">
    <location>
        <begin position="44"/>
        <end position="245"/>
    </location>
</feature>
<organism evidence="2 3">
    <name type="scientific">Saccharothrix xinjiangensis</name>
    <dbReference type="NCBI Taxonomy" id="204798"/>
    <lineage>
        <taxon>Bacteria</taxon>
        <taxon>Bacillati</taxon>
        <taxon>Actinomycetota</taxon>
        <taxon>Actinomycetes</taxon>
        <taxon>Pseudonocardiales</taxon>
        <taxon>Pseudonocardiaceae</taxon>
        <taxon>Saccharothrix</taxon>
    </lineage>
</organism>
<evidence type="ECO:0000259" key="1">
    <source>
        <dbReference type="Pfam" id="PF01636"/>
    </source>
</evidence>
<sequence length="295" mass="32285">MTAADPRTPTVLAFAGHLAGVHTTGAELVREGSNTLYRLPGGVTARIGPPGTETTARHQIAVARWLAEQHVPAIRPVAEVDQPVVVERRPVTWWWTLPEHRHATPAELGAALRTLHALRPPARPPLPVLDPFEGLHDSISTTHVLSASDRTWLADHLARLRDHYAGLPPGMPVTVVHGDAWQGNLAVPVPGHPVLLDLDTISLGPPEWDLVPLAVDHTDFTRITTAEYAAFVNAYGGHDVTTWPSYPTLAALHELRWVCFLLRKAPTDITVQRELAHRLACLRGGVPKPWTWAAF</sequence>
<dbReference type="InterPro" id="IPR011009">
    <property type="entry name" value="Kinase-like_dom_sf"/>
</dbReference>
<accession>A0ABV9Y177</accession>
<dbReference type="Pfam" id="PF01636">
    <property type="entry name" value="APH"/>
    <property type="match status" value="1"/>
</dbReference>
<dbReference type="RefSeq" id="WP_344038665.1">
    <property type="nucleotide sequence ID" value="NZ_BAAAKE010000012.1"/>
</dbReference>
<dbReference type="SUPFAM" id="SSF56112">
    <property type="entry name" value="Protein kinase-like (PK-like)"/>
    <property type="match status" value="1"/>
</dbReference>
<reference evidence="3" key="1">
    <citation type="journal article" date="2019" name="Int. J. Syst. Evol. Microbiol.">
        <title>The Global Catalogue of Microorganisms (GCM) 10K type strain sequencing project: providing services to taxonomists for standard genome sequencing and annotation.</title>
        <authorList>
            <consortium name="The Broad Institute Genomics Platform"/>
            <consortium name="The Broad Institute Genome Sequencing Center for Infectious Disease"/>
            <person name="Wu L."/>
            <person name="Ma J."/>
        </authorList>
    </citation>
    <scope>NUCLEOTIDE SEQUENCE [LARGE SCALE GENOMIC DNA]</scope>
    <source>
        <strain evidence="3">KCTC 12848</strain>
    </source>
</reference>
<dbReference type="EMBL" id="JBHSJB010000013">
    <property type="protein sequence ID" value="MFC5055392.1"/>
    <property type="molecule type" value="Genomic_DNA"/>
</dbReference>
<name>A0ABV9Y177_9PSEU</name>
<dbReference type="InterPro" id="IPR002575">
    <property type="entry name" value="Aminoglycoside_PTrfase"/>
</dbReference>
<dbReference type="Proteomes" id="UP001595833">
    <property type="component" value="Unassembled WGS sequence"/>
</dbReference>
<dbReference type="Gene3D" id="3.90.1200.10">
    <property type="match status" value="1"/>
</dbReference>
<proteinExistence type="predicted"/>
<comment type="caution">
    <text evidence="2">The sequence shown here is derived from an EMBL/GenBank/DDBJ whole genome shotgun (WGS) entry which is preliminary data.</text>
</comment>
<keyword evidence="3" id="KW-1185">Reference proteome</keyword>
<evidence type="ECO:0000313" key="2">
    <source>
        <dbReference type="EMBL" id="MFC5055392.1"/>
    </source>
</evidence>
<protein>
    <submittedName>
        <fullName evidence="2">Phosphotransferase</fullName>
    </submittedName>
</protein>